<dbReference type="PANTHER" id="PTHR23502:SF163">
    <property type="entry name" value="MAJOR FACILITATOR SUPERFAMILY (MFS) PROFILE DOMAIN-CONTAINING PROTEIN"/>
    <property type="match status" value="1"/>
</dbReference>
<feature type="transmembrane region" description="Helical" evidence="5">
    <location>
        <begin position="318"/>
        <end position="339"/>
    </location>
</feature>
<organism evidence="7 8">
    <name type="scientific">Apiospora aurea</name>
    <dbReference type="NCBI Taxonomy" id="335848"/>
    <lineage>
        <taxon>Eukaryota</taxon>
        <taxon>Fungi</taxon>
        <taxon>Dikarya</taxon>
        <taxon>Ascomycota</taxon>
        <taxon>Pezizomycotina</taxon>
        <taxon>Sordariomycetes</taxon>
        <taxon>Xylariomycetidae</taxon>
        <taxon>Amphisphaeriales</taxon>
        <taxon>Apiosporaceae</taxon>
        <taxon>Apiospora</taxon>
    </lineage>
</organism>
<feature type="transmembrane region" description="Helical" evidence="5">
    <location>
        <begin position="272"/>
        <end position="298"/>
    </location>
</feature>
<feature type="transmembrane region" description="Helical" evidence="5">
    <location>
        <begin position="84"/>
        <end position="104"/>
    </location>
</feature>
<keyword evidence="8" id="KW-1185">Reference proteome</keyword>
<comment type="caution">
    <text evidence="7">The sequence shown here is derived from an EMBL/GenBank/DDBJ whole genome shotgun (WGS) entry which is preliminary data.</text>
</comment>
<dbReference type="PROSITE" id="PS50850">
    <property type="entry name" value="MFS"/>
    <property type="match status" value="1"/>
</dbReference>
<keyword evidence="3 5" id="KW-1133">Transmembrane helix</keyword>
<dbReference type="InterPro" id="IPR036259">
    <property type="entry name" value="MFS_trans_sf"/>
</dbReference>
<dbReference type="Gene3D" id="1.20.1250.20">
    <property type="entry name" value="MFS general substrate transporter like domains"/>
    <property type="match status" value="1"/>
</dbReference>
<evidence type="ECO:0000256" key="3">
    <source>
        <dbReference type="ARBA" id="ARBA00022989"/>
    </source>
</evidence>
<evidence type="ECO:0000256" key="2">
    <source>
        <dbReference type="ARBA" id="ARBA00022692"/>
    </source>
</evidence>
<keyword evidence="2 5" id="KW-0812">Transmembrane</keyword>
<reference evidence="7 8" key="1">
    <citation type="submission" date="2023-01" db="EMBL/GenBank/DDBJ databases">
        <title>Analysis of 21 Apiospora genomes using comparative genomics revels a genus with tremendous synthesis potential of carbohydrate active enzymes and secondary metabolites.</title>
        <authorList>
            <person name="Sorensen T."/>
        </authorList>
    </citation>
    <scope>NUCLEOTIDE SEQUENCE [LARGE SCALE GENOMIC DNA]</scope>
    <source>
        <strain evidence="7 8">CBS 24483</strain>
    </source>
</reference>
<feature type="transmembrane region" description="Helical" evidence="5">
    <location>
        <begin position="449"/>
        <end position="475"/>
    </location>
</feature>
<comment type="subcellular location">
    <subcellularLocation>
        <location evidence="1">Membrane</location>
        <topology evidence="1">Multi-pass membrane protein</topology>
    </subcellularLocation>
</comment>
<feature type="transmembrane region" description="Helical" evidence="5">
    <location>
        <begin position="417"/>
        <end position="443"/>
    </location>
</feature>
<dbReference type="EMBL" id="JAQQWE010000003">
    <property type="protein sequence ID" value="KAK7959725.1"/>
    <property type="molecule type" value="Genomic_DNA"/>
</dbReference>
<dbReference type="Pfam" id="PF07690">
    <property type="entry name" value="MFS_1"/>
    <property type="match status" value="1"/>
</dbReference>
<dbReference type="PANTHER" id="PTHR23502">
    <property type="entry name" value="MAJOR FACILITATOR SUPERFAMILY"/>
    <property type="match status" value="1"/>
</dbReference>
<proteinExistence type="predicted"/>
<feature type="transmembrane region" description="Helical" evidence="5">
    <location>
        <begin position="385"/>
        <end position="405"/>
    </location>
</feature>
<evidence type="ECO:0000259" key="6">
    <source>
        <dbReference type="PROSITE" id="PS50850"/>
    </source>
</evidence>
<dbReference type="Proteomes" id="UP001391051">
    <property type="component" value="Unassembled WGS sequence"/>
</dbReference>
<dbReference type="GeneID" id="92073863"/>
<dbReference type="SUPFAM" id="SSF103473">
    <property type="entry name" value="MFS general substrate transporter"/>
    <property type="match status" value="1"/>
</dbReference>
<feature type="transmembrane region" description="Helical" evidence="5">
    <location>
        <begin position="116"/>
        <end position="133"/>
    </location>
</feature>
<evidence type="ECO:0000313" key="8">
    <source>
        <dbReference type="Proteomes" id="UP001391051"/>
    </source>
</evidence>
<keyword evidence="4 5" id="KW-0472">Membrane</keyword>
<feature type="domain" description="Major facilitator superfamily (MFS) profile" evidence="6">
    <location>
        <begin position="49"/>
        <end position="480"/>
    </location>
</feature>
<feature type="transmembrane region" description="Helical" evidence="5">
    <location>
        <begin position="360"/>
        <end position="379"/>
    </location>
</feature>
<accession>A0ABR1QNS0</accession>
<protein>
    <submittedName>
        <fullName evidence="7">Major facilitator superfamily transporter</fullName>
    </submittedName>
</protein>
<name>A0ABR1QNS0_9PEZI</name>
<dbReference type="RefSeq" id="XP_066703428.1">
    <property type="nucleotide sequence ID" value="XM_066840801.1"/>
</dbReference>
<feature type="transmembrane region" description="Helical" evidence="5">
    <location>
        <begin position="204"/>
        <end position="223"/>
    </location>
</feature>
<evidence type="ECO:0000256" key="5">
    <source>
        <dbReference type="SAM" id="Phobius"/>
    </source>
</evidence>
<dbReference type="InterPro" id="IPR011701">
    <property type="entry name" value="MFS"/>
</dbReference>
<evidence type="ECO:0000256" key="4">
    <source>
        <dbReference type="ARBA" id="ARBA00023136"/>
    </source>
</evidence>
<sequence length="491" mass="53046">MDETNPLLPDTTAERVREIEDARDDIVDFDPSGDAENPLEWAPGYKWAIVGLLAFMAFTVTFTCISVVPIASRITTDLGDPRKSSSVLLVTIWELGEAAGPLLMAPLSEMFGRYPVINAANVGFIGATVLAALCQKAPLFIAARFLTGLAVATNVLNPAIVGDLFVTEQRGSAMSLVQLAPITGGAVGPLISGAMAETIGWRSVVWLSVGLACVCEAFLLAGFKETYKVPILRRKAARLRHETGDKALRTAFDLMDDDRSTRKLWDAMMRPVVVFADSFVLQLICLFGAMTFSYFYIFSTTYPDTLMQTYNLTPAQTGLAFIPFTSGSIVGTLVCNALLDRIYIKLRDANSGIGMPEHRLPIIIVGAFALPITFTLYGWAAELRLPLWVVLTSSAVFGFAMNFAFMPVFTFVVDAFGLYSASAITAMIVTRCVAATFLPLAAVPLMKRLGAGFGCTVLGAVGLAFAPIPVLIFFYGPAWRQHSKYTKGNGA</sequence>
<evidence type="ECO:0000313" key="7">
    <source>
        <dbReference type="EMBL" id="KAK7959725.1"/>
    </source>
</evidence>
<feature type="transmembrane region" description="Helical" evidence="5">
    <location>
        <begin position="47"/>
        <end position="72"/>
    </location>
</feature>
<feature type="transmembrane region" description="Helical" evidence="5">
    <location>
        <begin position="145"/>
        <end position="166"/>
    </location>
</feature>
<dbReference type="InterPro" id="IPR020846">
    <property type="entry name" value="MFS_dom"/>
</dbReference>
<evidence type="ECO:0000256" key="1">
    <source>
        <dbReference type="ARBA" id="ARBA00004141"/>
    </source>
</evidence>
<gene>
    <name evidence="7" type="ORF">PG986_004579</name>
</gene>